<dbReference type="GO" id="GO:0004252">
    <property type="term" value="F:serine-type endopeptidase activity"/>
    <property type="evidence" value="ECO:0007669"/>
    <property type="project" value="TreeGrafter"/>
</dbReference>
<comment type="caution">
    <text evidence="3">The sequence shown here is derived from an EMBL/GenBank/DDBJ whole genome shotgun (WGS) entry which is preliminary data.</text>
</comment>
<dbReference type="GeneID" id="39978795"/>
<organism evidence="3 4">
    <name type="scientific">Cryptosporidium ubiquitum</name>
    <dbReference type="NCBI Taxonomy" id="857276"/>
    <lineage>
        <taxon>Eukaryota</taxon>
        <taxon>Sar</taxon>
        <taxon>Alveolata</taxon>
        <taxon>Apicomplexa</taxon>
        <taxon>Conoidasida</taxon>
        <taxon>Coccidia</taxon>
        <taxon>Eucoccidiorida</taxon>
        <taxon>Eimeriorina</taxon>
        <taxon>Cryptosporidiidae</taxon>
        <taxon>Cryptosporidium</taxon>
    </lineage>
</organism>
<gene>
    <name evidence="3" type="ORF">cubi_02004</name>
</gene>
<dbReference type="Pfam" id="PF00326">
    <property type="entry name" value="Peptidase_S9"/>
    <property type="match status" value="1"/>
</dbReference>
<dbReference type="AlphaFoldDB" id="A0A1J4MPW4"/>
<accession>A0A1J4MPW4</accession>
<dbReference type="GO" id="GO:0006508">
    <property type="term" value="P:proteolysis"/>
    <property type="evidence" value="ECO:0007669"/>
    <property type="project" value="InterPro"/>
</dbReference>
<dbReference type="PANTHER" id="PTHR42776">
    <property type="entry name" value="SERINE PEPTIDASE S9 FAMILY MEMBER"/>
    <property type="match status" value="1"/>
</dbReference>
<name>A0A1J4MPW4_9CRYT</name>
<dbReference type="InterPro" id="IPR001375">
    <property type="entry name" value="Peptidase_S9_cat"/>
</dbReference>
<dbReference type="PANTHER" id="PTHR42776:SF4">
    <property type="entry name" value="ACYLAMINO-ACID-RELEASING ENZYME"/>
    <property type="match status" value="1"/>
</dbReference>
<evidence type="ECO:0000313" key="4">
    <source>
        <dbReference type="Proteomes" id="UP000186176"/>
    </source>
</evidence>
<dbReference type="Proteomes" id="UP000186176">
    <property type="component" value="Unassembled WGS sequence"/>
</dbReference>
<dbReference type="EMBL" id="LRBP01000001">
    <property type="protein sequence ID" value="OII75483.1"/>
    <property type="molecule type" value="Genomic_DNA"/>
</dbReference>
<feature type="domain" description="Peptidase S9 prolyl oligopeptidase catalytic" evidence="2">
    <location>
        <begin position="580"/>
        <end position="794"/>
    </location>
</feature>
<dbReference type="InterPro" id="IPR029058">
    <property type="entry name" value="AB_hydrolase_fold"/>
</dbReference>
<proteinExistence type="predicted"/>
<dbReference type="SUPFAM" id="SSF53474">
    <property type="entry name" value="alpha/beta-Hydrolases"/>
    <property type="match status" value="1"/>
</dbReference>
<evidence type="ECO:0000256" key="1">
    <source>
        <dbReference type="ARBA" id="ARBA00022801"/>
    </source>
</evidence>
<dbReference type="Gene3D" id="3.40.50.1820">
    <property type="entry name" value="alpha/beta hydrolase"/>
    <property type="match status" value="1"/>
</dbReference>
<keyword evidence="4" id="KW-1185">Reference proteome</keyword>
<dbReference type="RefSeq" id="XP_028876490.1">
    <property type="nucleotide sequence ID" value="XM_029019016.1"/>
</dbReference>
<evidence type="ECO:0000259" key="2">
    <source>
        <dbReference type="Pfam" id="PF00326"/>
    </source>
</evidence>
<sequence length="807" mass="89810">MAISEDVDTRLSLITAFHGCWVCKDANITKVQNQILSFCSGYRSIGENRVPFNFTLSHNASGQISDIDGPLDDQSHPASMGTPLVEFYKSNYLFSFYEDIDYETSQINGARMVISSLNTASLTPFSAASNFDICTNMTHGKILNVEPDGSFDAGLTWKNAYYIAEPIIKRPKWTDKMKDPSSATQWTVSDYGNQNLYVPDWGERVSDFTNPRVYAWSFDMPNSINSEPFELDFSFRKTHSVFSLRLLPNEMALVVNALENDPVKLGYSYCLARPSKIILCNMTPSEPVGSYRLKTASEITISPPDEYVRGVQVIVTKADSLINKCTVLYFSIPSNQRNIPHWSSMQLCAQDLVLNGLSWAPAGERRICVPTQNEPAPANDPLKFKGFSGLFGSSIFKLIPLNGSDWVFTSTYLGSRVVPVAINVSTKQVCRIDLAVMGDSYEGDLEILSVSFGPNNATVFATLNLVSPTMPSLVMIVQMSMNPTRNIISAQIIKSVSSFGRNSEAFASSLVKKAPEAPLFNNTFKLARVLDQIEFFTFRDKHLVIRNKTQSTPTTKKSPLLLFLHGGPHSLTTSNYNFFFTFLVSIGYTILAPNFTGSVGFGDDYTRSLIGHNFETDIKEIIYLADTIRCIEELNIDPKKCFAYGGSYGGALIYSIITSYPGYLTCAAVTNGFANTISLIATSDIPDYVFSEFIPETSQSEDNRITILRDNETLIKLHSKSPISLVDKVTTPLLIAVGGDDRRVPDTQSIEFYRALKKFGKKDVKMLYYPDSDHSIRVTNEPFDLYLNVANWFGLHSGIPFVFHGDL</sequence>
<reference evidence="3 4" key="1">
    <citation type="submission" date="2016-10" db="EMBL/GenBank/DDBJ databases">
        <title>Reductive evolution of mitochondrial metabolism and differential evolution of invasion-related proteins in Cryptosporidium.</title>
        <authorList>
            <person name="Liu S."/>
            <person name="Roellig D.M."/>
            <person name="Guo Y."/>
            <person name="Li N."/>
            <person name="Frace M.A."/>
            <person name="Tang K."/>
            <person name="Zhang L."/>
            <person name="Feng Y."/>
            <person name="Xiao L."/>
        </authorList>
    </citation>
    <scope>NUCLEOTIDE SEQUENCE [LARGE SCALE GENOMIC DNA]</scope>
    <source>
        <strain evidence="3">39726</strain>
    </source>
</reference>
<evidence type="ECO:0000313" key="3">
    <source>
        <dbReference type="EMBL" id="OII75483.1"/>
    </source>
</evidence>
<protein>
    <recommendedName>
        <fullName evidence="2">Peptidase S9 prolyl oligopeptidase catalytic domain-containing protein</fullName>
    </recommendedName>
</protein>
<dbReference type="VEuPathDB" id="CryptoDB:cubi_02004"/>
<keyword evidence="1" id="KW-0378">Hydrolase</keyword>
<dbReference type="OrthoDB" id="416344at2759"/>